<evidence type="ECO:0000256" key="4">
    <source>
        <dbReference type="ARBA" id="ARBA00023015"/>
    </source>
</evidence>
<name>A0ABY4F306_9BACI</name>
<proteinExistence type="inferred from homology"/>
<dbReference type="InterPro" id="IPR011006">
    <property type="entry name" value="CheY-like_superfamily"/>
</dbReference>
<dbReference type="Gene3D" id="3.40.50.2300">
    <property type="match status" value="1"/>
</dbReference>
<keyword evidence="4" id="KW-0805">Transcription regulation</keyword>
<evidence type="ECO:0000256" key="2">
    <source>
        <dbReference type="ARBA" id="ARBA00005820"/>
    </source>
</evidence>
<keyword evidence="5" id="KW-0238">DNA-binding</keyword>
<evidence type="ECO:0000256" key="5">
    <source>
        <dbReference type="ARBA" id="ARBA00023125"/>
    </source>
</evidence>
<dbReference type="SUPFAM" id="SSF48452">
    <property type="entry name" value="TPR-like"/>
    <property type="match status" value="1"/>
</dbReference>
<dbReference type="SMART" id="SM00448">
    <property type="entry name" value="REC"/>
    <property type="match status" value="1"/>
</dbReference>
<dbReference type="SMART" id="SM01043">
    <property type="entry name" value="BTAD"/>
    <property type="match status" value="1"/>
</dbReference>
<dbReference type="InterPro" id="IPR001867">
    <property type="entry name" value="OmpR/PhoB-type_DNA-bd"/>
</dbReference>
<dbReference type="InterPro" id="IPR051677">
    <property type="entry name" value="AfsR-DnrI-RedD_regulator"/>
</dbReference>
<dbReference type="Pfam" id="PF00486">
    <property type="entry name" value="Trans_reg_C"/>
    <property type="match status" value="1"/>
</dbReference>
<keyword evidence="10" id="KW-1185">Reference proteome</keyword>
<organism evidence="9 10">
    <name type="scientific">Gracilibacillus caseinilyticus</name>
    <dbReference type="NCBI Taxonomy" id="2932256"/>
    <lineage>
        <taxon>Bacteria</taxon>
        <taxon>Bacillati</taxon>
        <taxon>Bacillota</taxon>
        <taxon>Bacilli</taxon>
        <taxon>Bacillales</taxon>
        <taxon>Bacillaceae</taxon>
        <taxon>Gracilibacillus</taxon>
    </lineage>
</organism>
<keyword evidence="6" id="KW-0804">Transcription</keyword>
<dbReference type="Pfam" id="PF03704">
    <property type="entry name" value="BTAD"/>
    <property type="match status" value="1"/>
</dbReference>
<evidence type="ECO:0000256" key="7">
    <source>
        <dbReference type="PROSITE-ProRule" id="PRU00169"/>
    </source>
</evidence>
<protein>
    <submittedName>
        <fullName evidence="9">Response regulator</fullName>
    </submittedName>
</protein>
<accession>A0ABY4F306</accession>
<evidence type="ECO:0000256" key="6">
    <source>
        <dbReference type="ARBA" id="ARBA00023163"/>
    </source>
</evidence>
<dbReference type="SUPFAM" id="SSF46894">
    <property type="entry name" value="C-terminal effector domain of the bipartite response regulators"/>
    <property type="match status" value="1"/>
</dbReference>
<dbReference type="Gene3D" id="1.10.10.10">
    <property type="entry name" value="Winged helix-like DNA-binding domain superfamily/Winged helix DNA-binding domain"/>
    <property type="match status" value="1"/>
</dbReference>
<dbReference type="InterPro" id="IPR011990">
    <property type="entry name" value="TPR-like_helical_dom_sf"/>
</dbReference>
<dbReference type="PANTHER" id="PTHR35807:SF2">
    <property type="entry name" value="TRANSCRIPTIONAL ACTIVATOR DOMAIN"/>
    <property type="match status" value="1"/>
</dbReference>
<dbReference type="EMBL" id="CP095072">
    <property type="protein sequence ID" value="UOQ50447.1"/>
    <property type="molecule type" value="Genomic_DNA"/>
</dbReference>
<feature type="domain" description="Response regulatory" evidence="8">
    <location>
        <begin position="2"/>
        <end position="116"/>
    </location>
</feature>
<dbReference type="PANTHER" id="PTHR35807">
    <property type="entry name" value="TRANSCRIPTIONAL REGULATOR REDD-RELATED"/>
    <property type="match status" value="1"/>
</dbReference>
<reference evidence="9 10" key="1">
    <citation type="submission" date="2022-04" db="EMBL/GenBank/DDBJ databases">
        <title>Gracilibacillus sp. isolated from saltern.</title>
        <authorList>
            <person name="Won M."/>
            <person name="Lee C.-M."/>
            <person name="Woen H.-Y."/>
            <person name="Kwon S.-W."/>
        </authorList>
    </citation>
    <scope>NUCLEOTIDE SEQUENCE [LARGE SCALE GENOMIC DNA]</scope>
    <source>
        <strain evidence="9 10">SSWR10-1</strain>
    </source>
</reference>
<dbReference type="Pfam" id="PF00072">
    <property type="entry name" value="Response_reg"/>
    <property type="match status" value="1"/>
</dbReference>
<dbReference type="InterPro" id="IPR016032">
    <property type="entry name" value="Sig_transdc_resp-reg_C-effctor"/>
</dbReference>
<gene>
    <name evidence="9" type="ORF">MUN88_10505</name>
</gene>
<sequence>MNVGLFDDELLAIDILVHQLEKLDNIHVLFTSTQPFLDEKKKMLNDIDIIFLDIEMPEISGLELAEKILAYNPYIHIVFVTGFDQYAIKAFELHALDYLLKPVSLDRLKKTIQRVTIAPFEPKDSNSIHPLHLHVLGDLSFQFEYKSEPENIKWRTAKSKELFLYLLHHEGSVVLKSKIVDTLWHHLDVEKAFSHLYVTIYHIRQALQSINKNIKIVNTEDGYQLKLHHVLLDKNEWKHLLFDTASLAKADLEEQERIMHLYKGSYLESHDYIWVEGERFELEEIWLHHAQLIADAFNQTEHQEKAIYWYTAILKKRPEDERAAFALMKIYASLHYRMLVDHQYKQLQRNLAELDLTIDPQIEAWYKNWR</sequence>
<keyword evidence="7" id="KW-0597">Phosphoprotein</keyword>
<evidence type="ECO:0000259" key="8">
    <source>
        <dbReference type="PROSITE" id="PS50110"/>
    </source>
</evidence>
<dbReference type="InterPro" id="IPR005158">
    <property type="entry name" value="BTAD"/>
</dbReference>
<keyword evidence="3" id="KW-0902">Two-component regulatory system</keyword>
<feature type="modified residue" description="4-aspartylphosphate" evidence="7">
    <location>
        <position position="53"/>
    </location>
</feature>
<dbReference type="InterPro" id="IPR001789">
    <property type="entry name" value="Sig_transdc_resp-reg_receiver"/>
</dbReference>
<dbReference type="Gene3D" id="1.25.40.10">
    <property type="entry name" value="Tetratricopeptide repeat domain"/>
    <property type="match status" value="1"/>
</dbReference>
<evidence type="ECO:0000256" key="3">
    <source>
        <dbReference type="ARBA" id="ARBA00023012"/>
    </source>
</evidence>
<comment type="similarity">
    <text evidence="2">Belongs to the AfsR/DnrI/RedD regulatory family.</text>
</comment>
<dbReference type="InterPro" id="IPR036388">
    <property type="entry name" value="WH-like_DNA-bd_sf"/>
</dbReference>
<evidence type="ECO:0000313" key="10">
    <source>
        <dbReference type="Proteomes" id="UP000831782"/>
    </source>
</evidence>
<dbReference type="Proteomes" id="UP000831782">
    <property type="component" value="Chromosome"/>
</dbReference>
<dbReference type="PROSITE" id="PS50110">
    <property type="entry name" value="RESPONSE_REGULATORY"/>
    <property type="match status" value="1"/>
</dbReference>
<dbReference type="SUPFAM" id="SSF52172">
    <property type="entry name" value="CheY-like"/>
    <property type="match status" value="1"/>
</dbReference>
<dbReference type="RefSeq" id="WP_244724172.1">
    <property type="nucleotide sequence ID" value="NZ_CP095072.1"/>
</dbReference>
<evidence type="ECO:0000256" key="1">
    <source>
        <dbReference type="ARBA" id="ARBA00004496"/>
    </source>
</evidence>
<evidence type="ECO:0000313" key="9">
    <source>
        <dbReference type="EMBL" id="UOQ50447.1"/>
    </source>
</evidence>
<comment type="subcellular location">
    <subcellularLocation>
        <location evidence="1">Cytoplasm</location>
    </subcellularLocation>
</comment>